<reference evidence="2" key="2">
    <citation type="journal article" date="2023" name="Plants (Basel)">
        <title>Annotation of the Turnera subulata (Passifloraceae) Draft Genome Reveals the S-Locus Evolved after the Divergence of Turneroideae from Passifloroideae in a Stepwise Manner.</title>
        <authorList>
            <person name="Henning P.M."/>
            <person name="Roalson E.H."/>
            <person name="Mir W."/>
            <person name="McCubbin A.G."/>
            <person name="Shore J.S."/>
        </authorList>
    </citation>
    <scope>NUCLEOTIDE SEQUENCE</scope>
    <source>
        <strain evidence="2">F60SS</strain>
    </source>
</reference>
<feature type="region of interest" description="Disordered" evidence="1">
    <location>
        <begin position="1"/>
        <end position="20"/>
    </location>
</feature>
<keyword evidence="3" id="KW-1185">Reference proteome</keyword>
<gene>
    <name evidence="2" type="ORF">Tsubulata_003291</name>
</gene>
<dbReference type="Proteomes" id="UP001141552">
    <property type="component" value="Unassembled WGS sequence"/>
</dbReference>
<dbReference type="AlphaFoldDB" id="A0A9Q0J3T0"/>
<organism evidence="2 3">
    <name type="scientific">Turnera subulata</name>
    <dbReference type="NCBI Taxonomy" id="218843"/>
    <lineage>
        <taxon>Eukaryota</taxon>
        <taxon>Viridiplantae</taxon>
        <taxon>Streptophyta</taxon>
        <taxon>Embryophyta</taxon>
        <taxon>Tracheophyta</taxon>
        <taxon>Spermatophyta</taxon>
        <taxon>Magnoliopsida</taxon>
        <taxon>eudicotyledons</taxon>
        <taxon>Gunneridae</taxon>
        <taxon>Pentapetalae</taxon>
        <taxon>rosids</taxon>
        <taxon>fabids</taxon>
        <taxon>Malpighiales</taxon>
        <taxon>Passifloraceae</taxon>
        <taxon>Turnera</taxon>
    </lineage>
</organism>
<feature type="compositionally biased region" description="Basic and acidic residues" evidence="1">
    <location>
        <begin position="52"/>
        <end position="66"/>
    </location>
</feature>
<proteinExistence type="predicted"/>
<name>A0A9Q0J3T0_9ROSI</name>
<comment type="caution">
    <text evidence="2">The sequence shown here is derived from an EMBL/GenBank/DDBJ whole genome shotgun (WGS) entry which is preliminary data.</text>
</comment>
<dbReference type="EMBL" id="JAKUCV010006437">
    <property type="protein sequence ID" value="KAJ4827338.1"/>
    <property type="molecule type" value="Genomic_DNA"/>
</dbReference>
<feature type="compositionally biased region" description="Polar residues" evidence="1">
    <location>
        <begin position="11"/>
        <end position="20"/>
    </location>
</feature>
<accession>A0A9Q0J3T0</accession>
<feature type="region of interest" description="Disordered" evidence="1">
    <location>
        <begin position="40"/>
        <end position="66"/>
    </location>
</feature>
<evidence type="ECO:0000313" key="3">
    <source>
        <dbReference type="Proteomes" id="UP001141552"/>
    </source>
</evidence>
<evidence type="ECO:0000313" key="2">
    <source>
        <dbReference type="EMBL" id="KAJ4827338.1"/>
    </source>
</evidence>
<evidence type="ECO:0000256" key="1">
    <source>
        <dbReference type="SAM" id="MobiDB-lite"/>
    </source>
</evidence>
<protein>
    <submittedName>
        <fullName evidence="2">Uncharacterized protein</fullName>
    </submittedName>
</protein>
<reference evidence="2" key="1">
    <citation type="submission" date="2022-02" db="EMBL/GenBank/DDBJ databases">
        <authorList>
            <person name="Henning P.M."/>
            <person name="McCubbin A.G."/>
            <person name="Shore J.S."/>
        </authorList>
    </citation>
    <scope>NUCLEOTIDE SEQUENCE</scope>
    <source>
        <strain evidence="2">F60SS</strain>
        <tissue evidence="2">Leaves</tissue>
    </source>
</reference>
<dbReference type="PANTHER" id="PTHR21385:SF5">
    <property type="entry name" value="C2H2-TYPE DOMAIN-CONTAINING PROTEIN"/>
    <property type="match status" value="1"/>
</dbReference>
<sequence>MNPARDPESIFRSSQAKSTRTAVSDVAMLYWPTQAGKAWRAGHPESAAARTQNREQGDAHEVHCSRERSRAARKIIQEYLMPFVEKERYQIPSKCRLHPDNDLFRDQENHKLHQDINEWRCGYCRKGLANSCFPVNGGPSALRLNGKL</sequence>
<dbReference type="PANTHER" id="PTHR21385">
    <property type="entry name" value="ZINC FINGER PROTEIN-RELATED"/>
    <property type="match status" value="1"/>
</dbReference>
<dbReference type="OrthoDB" id="4507at2759"/>